<dbReference type="GO" id="GO:0003677">
    <property type="term" value="F:DNA binding"/>
    <property type="evidence" value="ECO:0007669"/>
    <property type="project" value="InterPro"/>
</dbReference>
<dbReference type="EMBL" id="MCFJ01000002">
    <property type="protein sequence ID" value="ORY69580.1"/>
    <property type="molecule type" value="Genomic_DNA"/>
</dbReference>
<sequence length="447" mass="49756">MGERSEKKRKISEGESSRSRKKANIAAPSQPETIKVSSVKSVKSCPPVIATAPGLSIPSSIEFQAYAKTAPSTKRSKKPAPQLDSLFLHSSSHRTLDYTAREDGAAASEAHLRHYIGILDPMTGQLSVIEAKKMAVRGKVRAQQAPEDNIAERTASKTLMQQRTDLGEAFGTKKARKAIADITQNAISSHKSMPNADGKTKKLDASSMAIMESLQEVTQAMATREQLQAAVDGAKPVPPGNFDAEEIQDVYKPEDLIGFEILNAIPIKDWQDSIKKKENLETPFRFISSRIYPIAEGPNPAKRLKILRYLNFLFEFFKACKPGKARGSLRLPPKEKLAERLADAPQPVIESIRRKFSQNGDVSKFHIQLLRTYCCAIAAIVANYEFETSYIRMDMGLDEKEFAMYFREIGGKISHPVSKDTKGKMQFAKLALPLEFPKVRFMAPKRR</sequence>
<evidence type="ECO:0000313" key="8">
    <source>
        <dbReference type="Proteomes" id="UP000193689"/>
    </source>
</evidence>
<comment type="subcellular location">
    <subcellularLocation>
        <location evidence="1">Nucleus</location>
        <location evidence="1">Nucleolus</location>
    </subcellularLocation>
</comment>
<dbReference type="AlphaFoldDB" id="A0A1Y2EDE1"/>
<evidence type="ECO:0000256" key="5">
    <source>
        <dbReference type="ARBA" id="ARBA00023242"/>
    </source>
</evidence>
<dbReference type="FunCoup" id="A0A1Y2EDE1">
    <property type="interactions" value="658"/>
</dbReference>
<proteinExistence type="inferred from homology"/>
<dbReference type="GO" id="GO:0000428">
    <property type="term" value="C:DNA-directed RNA polymerase complex"/>
    <property type="evidence" value="ECO:0007669"/>
    <property type="project" value="UniProtKB-KW"/>
</dbReference>
<evidence type="ECO:0000256" key="1">
    <source>
        <dbReference type="ARBA" id="ARBA00004604"/>
    </source>
</evidence>
<keyword evidence="4" id="KW-0804">Transcription</keyword>
<comment type="caution">
    <text evidence="7">The sequence shown here is derived from an EMBL/GenBank/DDBJ whole genome shotgun (WGS) entry which is preliminary data.</text>
</comment>
<accession>A0A1Y2EDE1</accession>
<keyword evidence="8" id="KW-1185">Reference proteome</keyword>
<dbReference type="OrthoDB" id="532500at2759"/>
<evidence type="ECO:0000256" key="4">
    <source>
        <dbReference type="ARBA" id="ARBA00023163"/>
    </source>
</evidence>
<keyword evidence="5" id="KW-0539">Nucleus</keyword>
<dbReference type="RefSeq" id="XP_040719530.1">
    <property type="nucleotide sequence ID" value="XM_040857163.1"/>
</dbReference>
<feature type="region of interest" description="Disordered" evidence="6">
    <location>
        <begin position="1"/>
        <end position="32"/>
    </location>
</feature>
<evidence type="ECO:0000256" key="3">
    <source>
        <dbReference type="ARBA" id="ARBA00022478"/>
    </source>
</evidence>
<dbReference type="GeneID" id="63773375"/>
<dbReference type="GO" id="GO:0006351">
    <property type="term" value="P:DNA-templated transcription"/>
    <property type="evidence" value="ECO:0007669"/>
    <property type="project" value="InterPro"/>
</dbReference>
<dbReference type="STRING" id="1141098.A0A1Y2EDE1"/>
<evidence type="ECO:0000313" key="7">
    <source>
        <dbReference type="EMBL" id="ORY69580.1"/>
    </source>
</evidence>
<evidence type="ECO:0000256" key="2">
    <source>
        <dbReference type="ARBA" id="ARBA00009430"/>
    </source>
</evidence>
<dbReference type="InterPro" id="IPR009668">
    <property type="entry name" value="RNA_pol-assoc_fac_A49-like"/>
</dbReference>
<comment type="similarity">
    <text evidence="2">Belongs to the eukaryotic RPA49/POLR1E RNA polymerase subunit family.</text>
</comment>
<gene>
    <name evidence="7" type="ORF">BCR38DRAFT_360569</name>
</gene>
<dbReference type="PANTHER" id="PTHR14440">
    <property type="entry name" value="DNA-DIRECTED RNA POLYMERASE I SUBUNIT RPA49"/>
    <property type="match status" value="1"/>
</dbReference>
<dbReference type="GO" id="GO:0005730">
    <property type="term" value="C:nucleolus"/>
    <property type="evidence" value="ECO:0007669"/>
    <property type="project" value="UniProtKB-SubCell"/>
</dbReference>
<name>A0A1Y2EDE1_9PEZI</name>
<feature type="compositionally biased region" description="Basic and acidic residues" evidence="6">
    <location>
        <begin position="1"/>
        <end position="18"/>
    </location>
</feature>
<organism evidence="7 8">
    <name type="scientific">Pseudomassariella vexata</name>
    <dbReference type="NCBI Taxonomy" id="1141098"/>
    <lineage>
        <taxon>Eukaryota</taxon>
        <taxon>Fungi</taxon>
        <taxon>Dikarya</taxon>
        <taxon>Ascomycota</taxon>
        <taxon>Pezizomycotina</taxon>
        <taxon>Sordariomycetes</taxon>
        <taxon>Xylariomycetidae</taxon>
        <taxon>Amphisphaeriales</taxon>
        <taxon>Pseudomassariaceae</taxon>
        <taxon>Pseudomassariella</taxon>
    </lineage>
</organism>
<evidence type="ECO:0000256" key="6">
    <source>
        <dbReference type="SAM" id="MobiDB-lite"/>
    </source>
</evidence>
<keyword evidence="3" id="KW-0240">DNA-directed RNA polymerase</keyword>
<dbReference type="Proteomes" id="UP000193689">
    <property type="component" value="Unassembled WGS sequence"/>
</dbReference>
<reference evidence="7 8" key="1">
    <citation type="submission" date="2016-07" db="EMBL/GenBank/DDBJ databases">
        <title>Pervasive Adenine N6-methylation of Active Genes in Fungi.</title>
        <authorList>
            <consortium name="DOE Joint Genome Institute"/>
            <person name="Mondo S.J."/>
            <person name="Dannebaum R.O."/>
            <person name="Kuo R.C."/>
            <person name="Labutti K."/>
            <person name="Haridas S."/>
            <person name="Kuo A."/>
            <person name="Salamov A."/>
            <person name="Ahrendt S.R."/>
            <person name="Lipzen A."/>
            <person name="Sullivan W."/>
            <person name="Andreopoulos W.B."/>
            <person name="Clum A."/>
            <person name="Lindquist E."/>
            <person name="Daum C."/>
            <person name="Ramamoorthy G.K."/>
            <person name="Gryganskyi A."/>
            <person name="Culley D."/>
            <person name="Magnuson J.K."/>
            <person name="James T.Y."/>
            <person name="O'Malley M.A."/>
            <person name="Stajich J.E."/>
            <person name="Spatafora J.W."/>
            <person name="Visel A."/>
            <person name="Grigoriev I.V."/>
        </authorList>
    </citation>
    <scope>NUCLEOTIDE SEQUENCE [LARGE SCALE GENOMIC DNA]</scope>
    <source>
        <strain evidence="7 8">CBS 129021</strain>
    </source>
</reference>
<dbReference type="InParanoid" id="A0A1Y2EDE1"/>
<dbReference type="Pfam" id="PF06870">
    <property type="entry name" value="RNA_pol_I_A49"/>
    <property type="match status" value="1"/>
</dbReference>
<protein>
    <submittedName>
        <fullName evidence="7">RNA polymerase I associated factor, A49-like protein</fullName>
    </submittedName>
</protein>